<evidence type="ECO:0000259" key="1">
    <source>
        <dbReference type="Pfam" id="PF13304"/>
    </source>
</evidence>
<dbReference type="GO" id="GO:0016887">
    <property type="term" value="F:ATP hydrolysis activity"/>
    <property type="evidence" value="ECO:0007669"/>
    <property type="project" value="InterPro"/>
</dbReference>
<keyword evidence="3" id="KW-1185">Reference proteome</keyword>
<dbReference type="Gene3D" id="3.40.50.300">
    <property type="entry name" value="P-loop containing nucleotide triphosphate hydrolases"/>
    <property type="match status" value="1"/>
</dbReference>
<evidence type="ECO:0000313" key="3">
    <source>
        <dbReference type="Proteomes" id="UP000037043"/>
    </source>
</evidence>
<accession>A0A0L6ZAW5</accession>
<dbReference type="GO" id="GO:0005524">
    <property type="term" value="F:ATP binding"/>
    <property type="evidence" value="ECO:0007669"/>
    <property type="project" value="InterPro"/>
</dbReference>
<dbReference type="EMBL" id="LHUR01000019">
    <property type="protein sequence ID" value="KOA20102.1"/>
    <property type="molecule type" value="Genomic_DNA"/>
</dbReference>
<dbReference type="SUPFAM" id="SSF52540">
    <property type="entry name" value="P-loop containing nucleoside triphosphate hydrolases"/>
    <property type="match status" value="1"/>
</dbReference>
<dbReference type="PANTHER" id="PTHR40396:SF1">
    <property type="entry name" value="ATPASE AAA-TYPE CORE DOMAIN-CONTAINING PROTEIN"/>
    <property type="match status" value="1"/>
</dbReference>
<dbReference type="InterPro" id="IPR003959">
    <property type="entry name" value="ATPase_AAA_core"/>
</dbReference>
<dbReference type="STRING" id="36844.SAMN04488501_1315"/>
<gene>
    <name evidence="2" type="ORF">CLHOM_14720</name>
</gene>
<sequence length="426" mass="49645">MLLEFTVRNFLSIKEEVTLNMVASKDKFRIEENTVVYEKGKNEKRALNVGVLYGANASGKTNILKAMNFVSFFINKSHEMQQGRKIPRVPFKLDGNFLKEPSEFRILFVHEGIKYLYMFSVIETEVTEEYLYYYPNGRQSTIFERKDDDYKFTSDIERQTELKEKFHSKNKLFLATESLWEYEKAKVPFKWLSEYFDVFIDHEDLESYTGGAMLESNEVNDYVKKYMRYADMDIEDIDVQVKNKSDIVSSELFKMLSDGAKADIIKTLDEEKTGVLDIKTLHRGVDEAGNAIDIYFNLRQESEGTKKYFGILGPIISVLINGYTLVIDELDIRLHTLLVMKLVELFLDPEINKNNAQLIFSTHDTNLLDIDVLRRDQIWFVEKKEDKSTDLYSLYDFGGIRKSERIEKGYLQGKYGAIPYLKGALK</sequence>
<name>A0A0L6ZAW5_9CLOT</name>
<dbReference type="Pfam" id="PF13304">
    <property type="entry name" value="AAA_21"/>
    <property type="match status" value="1"/>
</dbReference>
<dbReference type="InterPro" id="IPR027417">
    <property type="entry name" value="P-loop_NTPase"/>
</dbReference>
<evidence type="ECO:0000313" key="2">
    <source>
        <dbReference type="EMBL" id="KOA20102.1"/>
    </source>
</evidence>
<protein>
    <recommendedName>
        <fullName evidence="1">ATPase AAA-type core domain-containing protein</fullName>
    </recommendedName>
</protein>
<dbReference type="PATRIC" id="fig|1121318.3.peg.1479"/>
<feature type="domain" description="ATPase AAA-type core" evidence="1">
    <location>
        <begin position="51"/>
        <end position="369"/>
    </location>
</feature>
<proteinExistence type="predicted"/>
<dbReference type="RefSeq" id="WP_052221039.1">
    <property type="nucleotide sequence ID" value="NZ_LHUR01000019.1"/>
</dbReference>
<comment type="caution">
    <text evidence="2">The sequence shown here is derived from an EMBL/GenBank/DDBJ whole genome shotgun (WGS) entry which is preliminary data.</text>
</comment>
<dbReference type="PANTHER" id="PTHR40396">
    <property type="entry name" value="ATPASE-LIKE PROTEIN"/>
    <property type="match status" value="1"/>
</dbReference>
<dbReference type="Proteomes" id="UP000037043">
    <property type="component" value="Unassembled WGS sequence"/>
</dbReference>
<organism evidence="2 3">
    <name type="scientific">Clostridium homopropionicum DSM 5847</name>
    <dbReference type="NCBI Taxonomy" id="1121318"/>
    <lineage>
        <taxon>Bacteria</taxon>
        <taxon>Bacillati</taxon>
        <taxon>Bacillota</taxon>
        <taxon>Clostridia</taxon>
        <taxon>Eubacteriales</taxon>
        <taxon>Clostridiaceae</taxon>
        <taxon>Clostridium</taxon>
    </lineage>
</organism>
<dbReference type="AlphaFoldDB" id="A0A0L6ZAW5"/>
<reference evidence="3" key="1">
    <citation type="submission" date="2015-08" db="EMBL/GenBank/DDBJ databases">
        <title>Genome sequence of the strict anaerobe Clostridium homopropionicum LuHBu1 (DSM 5847T).</title>
        <authorList>
            <person name="Poehlein A."/>
            <person name="Beck M."/>
            <person name="Schiel-Bengelsdorf B."/>
            <person name="Bengelsdorf F.R."/>
            <person name="Daniel R."/>
            <person name="Duerre P."/>
        </authorList>
    </citation>
    <scope>NUCLEOTIDE SEQUENCE [LARGE SCALE GENOMIC DNA]</scope>
    <source>
        <strain evidence="3">DSM 5847</strain>
    </source>
</reference>